<evidence type="ECO:0000259" key="19">
    <source>
        <dbReference type="PROSITE" id="PS50113"/>
    </source>
</evidence>
<dbReference type="Ensembl" id="ENSAOCT00000013873.2">
    <property type="protein sequence ID" value="ENSAOCP00000020119.2"/>
    <property type="gene ID" value="ENSAOCG00000002226.2"/>
</dbReference>
<dbReference type="InterPro" id="IPR035965">
    <property type="entry name" value="PAS-like_dom_sf"/>
</dbReference>
<keyword evidence="5 17" id="KW-0812">Transmembrane</keyword>
<dbReference type="PROSITE" id="PS50113">
    <property type="entry name" value="PAC"/>
    <property type="match status" value="1"/>
</dbReference>
<dbReference type="SUPFAM" id="SSF81324">
    <property type="entry name" value="Voltage-gated potassium channels"/>
    <property type="match status" value="1"/>
</dbReference>
<dbReference type="GeneTree" id="ENSGT00940000156540"/>
<dbReference type="Pfam" id="PF00520">
    <property type="entry name" value="Ion_trans"/>
    <property type="match status" value="1"/>
</dbReference>
<dbReference type="STRING" id="80972.ENSAOCP00000020119"/>
<dbReference type="InterPro" id="IPR001610">
    <property type="entry name" value="PAC"/>
</dbReference>
<dbReference type="FunFam" id="2.60.120.10:FF:000009">
    <property type="entry name" value="Potassium voltage-gated channel subfamily H member 1"/>
    <property type="match status" value="1"/>
</dbReference>
<dbReference type="GO" id="GO:0042391">
    <property type="term" value="P:regulation of membrane potential"/>
    <property type="evidence" value="ECO:0007669"/>
    <property type="project" value="TreeGrafter"/>
</dbReference>
<keyword evidence="9" id="KW-0630">Potassium</keyword>
<comment type="catalytic activity">
    <reaction evidence="15">
        <text>K(+)(in) = K(+)(out)</text>
        <dbReference type="Rhea" id="RHEA:29463"/>
        <dbReference type="ChEBI" id="CHEBI:29103"/>
    </reaction>
</comment>
<dbReference type="AlphaFoldDB" id="A0A3Q1C4B0"/>
<dbReference type="PRINTS" id="PR01464">
    <property type="entry name" value="EAGCHANNEL"/>
</dbReference>
<dbReference type="Gene3D" id="2.60.120.10">
    <property type="entry name" value="Jelly Rolls"/>
    <property type="match status" value="1"/>
</dbReference>
<keyword evidence="10 17" id="KW-1133">Transmembrane helix</keyword>
<feature type="domain" description="PAC" evidence="19">
    <location>
        <begin position="91"/>
        <end position="143"/>
    </location>
</feature>
<evidence type="ECO:0000256" key="3">
    <source>
        <dbReference type="ARBA" id="ARBA00022538"/>
    </source>
</evidence>
<organism evidence="20 21">
    <name type="scientific">Amphiprion ocellaris</name>
    <name type="common">Clown anemonefish</name>
    <dbReference type="NCBI Taxonomy" id="80972"/>
    <lineage>
        <taxon>Eukaryota</taxon>
        <taxon>Metazoa</taxon>
        <taxon>Chordata</taxon>
        <taxon>Craniata</taxon>
        <taxon>Vertebrata</taxon>
        <taxon>Euteleostomi</taxon>
        <taxon>Actinopterygii</taxon>
        <taxon>Neopterygii</taxon>
        <taxon>Teleostei</taxon>
        <taxon>Neoteleostei</taxon>
        <taxon>Acanthomorphata</taxon>
        <taxon>Ovalentaria</taxon>
        <taxon>Pomacentridae</taxon>
        <taxon>Amphiprion</taxon>
    </lineage>
</organism>
<dbReference type="SUPFAM" id="SSF51206">
    <property type="entry name" value="cAMP-binding domain-like"/>
    <property type="match status" value="1"/>
</dbReference>
<dbReference type="InterPro" id="IPR000700">
    <property type="entry name" value="PAS-assoc_C"/>
</dbReference>
<evidence type="ECO:0000313" key="20">
    <source>
        <dbReference type="Ensembl" id="ENSAOCP00000020119.2"/>
    </source>
</evidence>
<evidence type="ECO:0000256" key="7">
    <source>
        <dbReference type="ARBA" id="ARBA00022860"/>
    </source>
</evidence>
<evidence type="ECO:0000256" key="9">
    <source>
        <dbReference type="ARBA" id="ARBA00022958"/>
    </source>
</evidence>
<reference evidence="20 21" key="1">
    <citation type="submission" date="2022-01" db="EMBL/GenBank/DDBJ databases">
        <title>A chromosome-scale genome assembly of the false clownfish, Amphiprion ocellaris.</title>
        <authorList>
            <person name="Ryu T."/>
        </authorList>
    </citation>
    <scope>NUCLEOTIDE SEQUENCE [LARGE SCALE GENOMIC DNA]</scope>
</reference>
<evidence type="ECO:0000256" key="6">
    <source>
        <dbReference type="ARBA" id="ARBA00022826"/>
    </source>
</evidence>
<dbReference type="SMART" id="SM00100">
    <property type="entry name" value="cNMP"/>
    <property type="match status" value="1"/>
</dbReference>
<keyword evidence="6" id="KW-0631">Potassium channel</keyword>
<evidence type="ECO:0000256" key="5">
    <source>
        <dbReference type="ARBA" id="ARBA00022692"/>
    </source>
</evidence>
<keyword evidence="13" id="KW-0325">Glycoprotein</keyword>
<dbReference type="PROSITE" id="PS50042">
    <property type="entry name" value="CNMP_BINDING_3"/>
    <property type="match status" value="1"/>
</dbReference>
<dbReference type="GO" id="GO:0008076">
    <property type="term" value="C:voltage-gated potassium channel complex"/>
    <property type="evidence" value="ECO:0007669"/>
    <property type="project" value="TreeGrafter"/>
</dbReference>
<dbReference type="SMART" id="SM00086">
    <property type="entry name" value="PAC"/>
    <property type="match status" value="1"/>
</dbReference>
<evidence type="ECO:0000256" key="13">
    <source>
        <dbReference type="ARBA" id="ARBA00023180"/>
    </source>
</evidence>
<dbReference type="FunFam" id="3.30.450.20:FF:000009">
    <property type="entry name" value="Potassium voltage-gated channel subfamily H member 1"/>
    <property type="match status" value="1"/>
</dbReference>
<dbReference type="FunFam" id="1.10.1200.260:FF:000003">
    <property type="entry name" value="Potassium voltage-gated channel subfamily H member 1"/>
    <property type="match status" value="1"/>
</dbReference>
<feature type="domain" description="Cyclic nucleotide-binding" evidence="18">
    <location>
        <begin position="551"/>
        <end position="651"/>
    </location>
</feature>
<dbReference type="InterPro" id="IPR018490">
    <property type="entry name" value="cNMP-bd_dom_sf"/>
</dbReference>
<keyword evidence="14" id="KW-0407">Ion channel</keyword>
<evidence type="ECO:0000256" key="16">
    <source>
        <dbReference type="SAM" id="MobiDB-lite"/>
    </source>
</evidence>
<evidence type="ECO:0000256" key="10">
    <source>
        <dbReference type="ARBA" id="ARBA00022989"/>
    </source>
</evidence>
<dbReference type="SUPFAM" id="SSF55785">
    <property type="entry name" value="PYP-like sensor domain (PAS domain)"/>
    <property type="match status" value="1"/>
</dbReference>
<dbReference type="CDD" id="cd00038">
    <property type="entry name" value="CAP_ED"/>
    <property type="match status" value="1"/>
</dbReference>
<keyword evidence="8" id="KW-0851">Voltage-gated channel</keyword>
<keyword evidence="7" id="KW-0112">Calmodulin-binding</keyword>
<dbReference type="Proteomes" id="UP001501940">
    <property type="component" value="Chromosome 20"/>
</dbReference>
<keyword evidence="2" id="KW-0813">Transport</keyword>
<keyword evidence="11" id="KW-0406">Ion transport</keyword>
<dbReference type="Gene3D" id="3.30.450.20">
    <property type="entry name" value="PAS domain"/>
    <property type="match status" value="1"/>
</dbReference>
<keyword evidence="21" id="KW-1185">Reference proteome</keyword>
<sequence length="945" mass="106065">MPGGKRGLVAPQNTFLENIVRRSSETSFLLGNAQIVEWPVVYSNDGFCKLSGFHRAEVMQKSSTCSFMYGELTDKKTIDKVRQTFDNYESNCFEVLLYRKNRSPVWFYMQVAPIRNENDKVVLFLCTFKDITLFKQPIEDETTKGWTKFARLTRALTNNRNTLQQLAPISKHEVSHKQSRLAEVLQLNSDILPQYKQEAPKTPPHIILHYCTFKTTWDWVILILTFYTAIMVPYNVSFKTKQNNIVWLVLDSVVDVIFLVDIVLNFHTTFVGPGGEVISDPKLIRMNYLKTWFVIDLLSCLPYDIINAFENVDEGISSLFSSLKVVRLLRLGRVARKLDHYLEYGAAVLVLLVCVFGLVAHWLACIWYSIGDYEVIDEATNTIKMDSWLYQLAISIGSPYRYNASGSGQWEGGPGKDSLYITSLYFTMTSLTTIGFGNIAPSTDGEKIFSVAMMMVGSLLYATIFGNVTTIFQQMYANTNRYHEMLNNVRDFLKLYQVPKGLSERVMDYIVSTWSMSKGIDTEKVLSICPKDMRADICVHLNRKVFNEHPAFRLASDGCLRSLAVEFQTTHCAPGDLIFHAGESVDTLCFVVSGSLEVIQDDEVIAILGKGDVFGDVFWKETTLAHACANVRALTYCDLHVIKREALLKVLEFYTAFANSFSRNLILTCNLRKRIIFRKISEVKKEEEERQRAKNEVQLTIPQDHPVRKLFQKFKQQKELRNQGAAAAASQLDLEKNQLQVEHHQHLHPHSLHSSVLTVSQVTPMQSSLVSSNPALGKPAAKASGWMRLKNNTAPVETRKEGLNNSVKAVSVEMLSQDGKGLEAGGGETDSCDSGITKSELRIDRAGEARTPAAVTPLLHSPLPGGAGSPHPFCPIPEQALQAALHETRLELRGDIQTLGGRLGALESQVAEIIKLLSEKRRPSTGDIFTVSRPVSPDSERDDGL</sequence>
<dbReference type="Pfam" id="PF00027">
    <property type="entry name" value="cNMP_binding"/>
    <property type="match status" value="1"/>
</dbReference>
<reference evidence="20" key="3">
    <citation type="submission" date="2025-09" db="UniProtKB">
        <authorList>
            <consortium name="Ensembl"/>
        </authorList>
    </citation>
    <scope>IDENTIFICATION</scope>
</reference>
<keyword evidence="4" id="KW-0597">Phosphoprotein</keyword>
<dbReference type="Pfam" id="PF13426">
    <property type="entry name" value="PAS_9"/>
    <property type="match status" value="1"/>
</dbReference>
<dbReference type="InterPro" id="IPR014710">
    <property type="entry name" value="RmlC-like_jellyroll"/>
</dbReference>
<dbReference type="InterPro" id="IPR003949">
    <property type="entry name" value="K_chnl_volt-dep_EAG"/>
</dbReference>
<evidence type="ECO:0000259" key="18">
    <source>
        <dbReference type="PROSITE" id="PS50042"/>
    </source>
</evidence>
<feature type="transmembrane region" description="Helical" evidence="17">
    <location>
        <begin position="346"/>
        <end position="370"/>
    </location>
</feature>
<feature type="transmembrane region" description="Helical" evidence="17">
    <location>
        <begin position="451"/>
        <end position="472"/>
    </location>
</feature>
<dbReference type="NCBIfam" id="TIGR00229">
    <property type="entry name" value="sensory_box"/>
    <property type="match status" value="1"/>
</dbReference>
<dbReference type="Gene3D" id="1.10.287.70">
    <property type="match status" value="1"/>
</dbReference>
<evidence type="ECO:0000256" key="11">
    <source>
        <dbReference type="ARBA" id="ARBA00023065"/>
    </source>
</evidence>
<feature type="transmembrane region" description="Helical" evidence="17">
    <location>
        <begin position="217"/>
        <end position="236"/>
    </location>
</feature>
<dbReference type="PRINTS" id="PR01463">
    <property type="entry name" value="EAGCHANLFMLY"/>
</dbReference>
<evidence type="ECO:0008006" key="22">
    <source>
        <dbReference type="Google" id="ProtNLM"/>
    </source>
</evidence>
<reference evidence="20" key="2">
    <citation type="submission" date="2025-08" db="UniProtKB">
        <authorList>
            <consortium name="Ensembl"/>
        </authorList>
    </citation>
    <scope>IDENTIFICATION</scope>
</reference>
<evidence type="ECO:0000256" key="17">
    <source>
        <dbReference type="SAM" id="Phobius"/>
    </source>
</evidence>
<dbReference type="GO" id="GO:0005249">
    <property type="term" value="F:voltage-gated potassium channel activity"/>
    <property type="evidence" value="ECO:0007669"/>
    <property type="project" value="InterPro"/>
</dbReference>
<name>A0A3Q1C4B0_AMPOC</name>
<dbReference type="GO" id="GO:0005516">
    <property type="term" value="F:calmodulin binding"/>
    <property type="evidence" value="ECO:0007669"/>
    <property type="project" value="UniProtKB-KW"/>
</dbReference>
<dbReference type="InterPro" id="IPR003938">
    <property type="entry name" value="K_chnl_volt-dep_EAG/ELK/ERG"/>
</dbReference>
<evidence type="ECO:0000256" key="15">
    <source>
        <dbReference type="ARBA" id="ARBA00034430"/>
    </source>
</evidence>
<feature type="region of interest" description="Disordered" evidence="16">
    <location>
        <begin position="769"/>
        <end position="800"/>
    </location>
</feature>
<dbReference type="InterPro" id="IPR000595">
    <property type="entry name" value="cNMP-bd_dom"/>
</dbReference>
<dbReference type="PANTHER" id="PTHR10217">
    <property type="entry name" value="VOLTAGE AND LIGAND GATED POTASSIUM CHANNEL"/>
    <property type="match status" value="1"/>
</dbReference>
<evidence type="ECO:0000256" key="12">
    <source>
        <dbReference type="ARBA" id="ARBA00023136"/>
    </source>
</evidence>
<evidence type="ECO:0000256" key="14">
    <source>
        <dbReference type="ARBA" id="ARBA00023303"/>
    </source>
</evidence>
<keyword evidence="3" id="KW-0633">Potassium transport</keyword>
<dbReference type="InterPro" id="IPR000014">
    <property type="entry name" value="PAS"/>
</dbReference>
<feature type="region of interest" description="Disordered" evidence="16">
    <location>
        <begin position="925"/>
        <end position="945"/>
    </location>
</feature>
<dbReference type="OMA" id="CDIMELK"/>
<dbReference type="InterPro" id="IPR050818">
    <property type="entry name" value="KCNH_animal-type"/>
</dbReference>
<accession>A0A3Q1C4B0</accession>
<dbReference type="PANTHER" id="PTHR10217:SF533">
    <property type="entry name" value="POTASSIUM VOLTAGE-GATED CHANNEL SUBFAMILY H MEMBER 5"/>
    <property type="match status" value="1"/>
</dbReference>
<dbReference type="FunFam" id="1.10.287.70:FF:000035">
    <property type="entry name" value="Potassium voltage-gated channel, subfamily H (Eag-related), member 1"/>
    <property type="match status" value="1"/>
</dbReference>
<evidence type="ECO:0000256" key="8">
    <source>
        <dbReference type="ARBA" id="ARBA00022882"/>
    </source>
</evidence>
<feature type="transmembrane region" description="Helical" evidence="17">
    <location>
        <begin position="419"/>
        <end position="439"/>
    </location>
</feature>
<comment type="subcellular location">
    <subcellularLocation>
        <location evidence="1">Membrane</location>
        <topology evidence="1">Multi-pass membrane protein</topology>
    </subcellularLocation>
</comment>
<evidence type="ECO:0000256" key="4">
    <source>
        <dbReference type="ARBA" id="ARBA00022553"/>
    </source>
</evidence>
<dbReference type="CDD" id="cd00130">
    <property type="entry name" value="PAS"/>
    <property type="match status" value="1"/>
</dbReference>
<protein>
    <recommendedName>
        <fullName evidence="22">Potassium voltage-gated channel, subfamily H (eag-related), member 5b</fullName>
    </recommendedName>
</protein>
<dbReference type="Gene3D" id="1.10.1200.260">
    <property type="match status" value="1"/>
</dbReference>
<dbReference type="InterPro" id="IPR005821">
    <property type="entry name" value="Ion_trans_dom"/>
</dbReference>
<keyword evidence="12 17" id="KW-0472">Membrane</keyword>
<evidence type="ECO:0000256" key="1">
    <source>
        <dbReference type="ARBA" id="ARBA00004141"/>
    </source>
</evidence>
<evidence type="ECO:0000313" key="21">
    <source>
        <dbReference type="Proteomes" id="UP001501940"/>
    </source>
</evidence>
<proteinExistence type="predicted"/>
<evidence type="ECO:0000256" key="2">
    <source>
        <dbReference type="ARBA" id="ARBA00022448"/>
    </source>
</evidence>